<dbReference type="EMBL" id="LR798356">
    <property type="protein sequence ID" value="CAB5225973.1"/>
    <property type="molecule type" value="Genomic_DNA"/>
</dbReference>
<evidence type="ECO:0000313" key="1">
    <source>
        <dbReference type="EMBL" id="CAB5225973.1"/>
    </source>
</evidence>
<sequence>MNTETLQNNSIDFLQYLDTYNLTQEINFKRSCIEHNGEPFYVKYQIASIVQILPTDNGTYRCYHSTNSSIKDIRECNFDEFTLDFSDGSVEMC</sequence>
<reference evidence="1" key="1">
    <citation type="submission" date="2020-05" db="EMBL/GenBank/DDBJ databases">
        <authorList>
            <person name="Chiriac C."/>
            <person name="Salcher M."/>
            <person name="Ghai R."/>
            <person name="Kavagutti S V."/>
        </authorList>
    </citation>
    <scope>NUCLEOTIDE SEQUENCE</scope>
</reference>
<accession>A0A6J7X8H1</accession>
<proteinExistence type="predicted"/>
<gene>
    <name evidence="1" type="ORF">UFOVP755_25</name>
</gene>
<organism evidence="1">
    <name type="scientific">uncultured Caudovirales phage</name>
    <dbReference type="NCBI Taxonomy" id="2100421"/>
    <lineage>
        <taxon>Viruses</taxon>
        <taxon>Duplodnaviria</taxon>
        <taxon>Heunggongvirae</taxon>
        <taxon>Uroviricota</taxon>
        <taxon>Caudoviricetes</taxon>
        <taxon>Peduoviridae</taxon>
        <taxon>Maltschvirus</taxon>
        <taxon>Maltschvirus maltsch</taxon>
    </lineage>
</organism>
<name>A0A6J7X8H1_9CAUD</name>
<protein>
    <submittedName>
        <fullName evidence="1">Uncharacterized protein</fullName>
    </submittedName>
</protein>